<dbReference type="KEGG" id="age:AA314_08300"/>
<dbReference type="Proteomes" id="UP000035579">
    <property type="component" value="Chromosome"/>
</dbReference>
<evidence type="ECO:0000313" key="3">
    <source>
        <dbReference type="Proteomes" id="UP000035579"/>
    </source>
</evidence>
<proteinExistence type="predicted"/>
<name>A0AAC8QFV5_9BACT</name>
<sequence length="125" mass="14072">MPGEEFRRAAHGEKRAKPTRLRASCRETGRPGSHGGTVHSWTSRGEAVRFTGRSRGARDTWGRVGRHGGPRAVRGCDRSAPRTDRSAREPSPAPRLGPTLHNTERTRALGVPYDDRRHWLPDRYR</sequence>
<reference evidence="2 3" key="1">
    <citation type="submission" date="2015-05" db="EMBL/GenBank/DDBJ databases">
        <title>Genome assembly of Archangium gephyra DSM 2261.</title>
        <authorList>
            <person name="Sharma G."/>
            <person name="Subramanian S."/>
        </authorList>
    </citation>
    <scope>NUCLEOTIDE SEQUENCE [LARGE SCALE GENOMIC DNA]</scope>
    <source>
        <strain evidence="2 3">DSM 2261</strain>
    </source>
</reference>
<dbReference type="EMBL" id="CP011509">
    <property type="protein sequence ID" value="AKJ06674.1"/>
    <property type="molecule type" value="Genomic_DNA"/>
</dbReference>
<evidence type="ECO:0000313" key="2">
    <source>
        <dbReference type="EMBL" id="AKJ06674.1"/>
    </source>
</evidence>
<feature type="compositionally biased region" description="Basic and acidic residues" evidence="1">
    <location>
        <begin position="1"/>
        <end position="16"/>
    </location>
</feature>
<accession>A0AAC8QFV5</accession>
<feature type="region of interest" description="Disordered" evidence="1">
    <location>
        <begin position="1"/>
        <end position="125"/>
    </location>
</feature>
<dbReference type="AlphaFoldDB" id="A0AAC8QFV5"/>
<evidence type="ECO:0000256" key="1">
    <source>
        <dbReference type="SAM" id="MobiDB-lite"/>
    </source>
</evidence>
<gene>
    <name evidence="2" type="ORF">AA314_08300</name>
</gene>
<feature type="compositionally biased region" description="Basic and acidic residues" evidence="1">
    <location>
        <begin position="74"/>
        <end position="88"/>
    </location>
</feature>
<protein>
    <submittedName>
        <fullName evidence="2">Uncharacterized protein</fullName>
    </submittedName>
</protein>
<organism evidence="2 3">
    <name type="scientific">Archangium gephyra</name>
    <dbReference type="NCBI Taxonomy" id="48"/>
    <lineage>
        <taxon>Bacteria</taxon>
        <taxon>Pseudomonadati</taxon>
        <taxon>Myxococcota</taxon>
        <taxon>Myxococcia</taxon>
        <taxon>Myxococcales</taxon>
        <taxon>Cystobacterineae</taxon>
        <taxon>Archangiaceae</taxon>
        <taxon>Archangium</taxon>
    </lineage>
</organism>
<feature type="compositionally biased region" description="Basic and acidic residues" evidence="1">
    <location>
        <begin position="102"/>
        <end position="125"/>
    </location>
</feature>